<organism evidence="1 2">
    <name type="scientific">Gloeothece verrucosa (strain PCC 7822)</name>
    <name type="common">Cyanothece sp. (strain PCC 7822)</name>
    <dbReference type="NCBI Taxonomy" id="497965"/>
    <lineage>
        <taxon>Bacteria</taxon>
        <taxon>Bacillati</taxon>
        <taxon>Cyanobacteriota</taxon>
        <taxon>Cyanophyceae</taxon>
        <taxon>Oscillatoriophycideae</taxon>
        <taxon>Chroococcales</taxon>
        <taxon>Aphanothecaceae</taxon>
        <taxon>Gloeothece</taxon>
        <taxon>Gloeothece verrucosa</taxon>
    </lineage>
</organism>
<keyword evidence="2" id="KW-1185">Reference proteome</keyword>
<dbReference type="OrthoDB" id="423841at2"/>
<geneLocation type="plasmid" evidence="1 2">
    <name>Cy782203</name>
</geneLocation>
<evidence type="ECO:0000313" key="1">
    <source>
        <dbReference type="EMBL" id="ADN18521.1"/>
    </source>
</evidence>
<name>E0UNJ1_GLOV7</name>
<dbReference type="AlphaFoldDB" id="E0UNJ1"/>
<proteinExistence type="predicted"/>
<evidence type="ECO:0000313" key="2">
    <source>
        <dbReference type="Proteomes" id="UP000008206"/>
    </source>
</evidence>
<accession>E0UNJ1</accession>
<gene>
    <name evidence="1" type="ordered locus">Cyan7822_6875</name>
</gene>
<dbReference type="HOGENOM" id="CLU_1616280_0_0_3"/>
<dbReference type="Proteomes" id="UP000008206">
    <property type="component" value="Plasmid Cy782203"/>
</dbReference>
<sequence length="164" mass="18339">MNGFAAEQTFQRLVHNCHKIKTFKLPTSKELINIAISTNIGKRRIISAVPYLHKEFGIIVRNPKTEQLNNIIDWEQIPSTVILDLIFGIDAIVNICGYVVAVDVTANPESVKDKVAKLSRLKPMWSKLGIDQACACLVTDTESPNLWLILKSVIRSQQVISISI</sequence>
<keyword evidence="1" id="KW-0614">Plasmid</keyword>
<dbReference type="EMBL" id="CP002201">
    <property type="protein sequence ID" value="ADN18521.1"/>
    <property type="molecule type" value="Genomic_DNA"/>
</dbReference>
<dbReference type="RefSeq" id="WP_013325647.1">
    <property type="nucleotide sequence ID" value="NC_014502.1"/>
</dbReference>
<protein>
    <submittedName>
        <fullName evidence="1">Uncharacterized protein</fullName>
    </submittedName>
</protein>
<reference evidence="2" key="1">
    <citation type="journal article" date="2011" name="MBio">
        <title>Novel metabolic attributes of the genus Cyanothece, comprising a group of unicellular nitrogen-fixing Cyanobacteria.</title>
        <authorList>
            <person name="Bandyopadhyay A."/>
            <person name="Elvitigala T."/>
            <person name="Welsh E."/>
            <person name="Stockel J."/>
            <person name="Liberton M."/>
            <person name="Min H."/>
            <person name="Sherman L.A."/>
            <person name="Pakrasi H.B."/>
        </authorList>
    </citation>
    <scope>NUCLEOTIDE SEQUENCE [LARGE SCALE GENOMIC DNA]</scope>
    <source>
        <strain evidence="2">PCC 7822</strain>
        <plasmid evidence="2">Cy782203</plasmid>
    </source>
</reference>
<dbReference type="KEGG" id="cyj:Cyan7822_6875"/>